<organism evidence="6">
    <name type="scientific">Kwoniella bestiolae CBS 10118</name>
    <dbReference type="NCBI Taxonomy" id="1296100"/>
    <lineage>
        <taxon>Eukaryota</taxon>
        <taxon>Fungi</taxon>
        <taxon>Dikarya</taxon>
        <taxon>Basidiomycota</taxon>
        <taxon>Agaricomycotina</taxon>
        <taxon>Tremellomycetes</taxon>
        <taxon>Tremellales</taxon>
        <taxon>Cryptococcaceae</taxon>
        <taxon>Kwoniella</taxon>
    </lineage>
</organism>
<dbReference type="InterPro" id="IPR002123">
    <property type="entry name" value="Plipid/glycerol_acylTrfase"/>
</dbReference>
<evidence type="ECO:0000256" key="2">
    <source>
        <dbReference type="ARBA" id="ARBA00022679"/>
    </source>
</evidence>
<reference evidence="7" key="2">
    <citation type="submission" date="2013-07" db="EMBL/GenBank/DDBJ databases">
        <authorList>
            <consortium name="The Broad Institute Genome Sequencing Platform"/>
            <person name="Cuomo C."/>
            <person name="Litvintseva A."/>
            <person name="Chen Y."/>
            <person name="Heitman J."/>
            <person name="Sun S."/>
            <person name="Springer D."/>
            <person name="Dromer F."/>
            <person name="Young S.K."/>
            <person name="Zeng Q."/>
            <person name="Gargeya S."/>
            <person name="Fitzgerald M."/>
            <person name="Abouelleil A."/>
            <person name="Alvarado L."/>
            <person name="Berlin A.M."/>
            <person name="Chapman S.B."/>
            <person name="Dewar J."/>
            <person name="Goldberg J."/>
            <person name="Griggs A."/>
            <person name="Gujja S."/>
            <person name="Hansen M."/>
            <person name="Howarth C."/>
            <person name="Imamovic A."/>
            <person name="Larimer J."/>
            <person name="McCowan C."/>
            <person name="Murphy C."/>
            <person name="Pearson M."/>
            <person name="Priest M."/>
            <person name="Roberts A."/>
            <person name="Saif S."/>
            <person name="Shea T."/>
            <person name="Sykes S."/>
            <person name="Wortman J."/>
            <person name="Nusbaum C."/>
            <person name="Birren B."/>
        </authorList>
    </citation>
    <scope>NUCLEOTIDE SEQUENCE</scope>
    <source>
        <strain evidence="7">CBS 10118</strain>
    </source>
</reference>
<evidence type="ECO:0000313" key="7">
    <source>
        <dbReference type="EMBL" id="WVW79368.1"/>
    </source>
</evidence>
<reference evidence="7" key="4">
    <citation type="submission" date="2024-02" db="EMBL/GenBank/DDBJ databases">
        <title>Comparative genomics of Cryptococcus and Kwoniella reveals pathogenesis evolution and contrasting modes of karyotype evolution via chromosome fusion or intercentromeric recombination.</title>
        <authorList>
            <person name="Coelho M.A."/>
            <person name="David-Palma M."/>
            <person name="Shea T."/>
            <person name="Bowers K."/>
            <person name="McGinley-Smith S."/>
            <person name="Mohammad A.W."/>
            <person name="Gnirke A."/>
            <person name="Yurkov A.M."/>
            <person name="Nowrousian M."/>
            <person name="Sun S."/>
            <person name="Cuomo C.A."/>
            <person name="Heitman J."/>
        </authorList>
    </citation>
    <scope>NUCLEOTIDE SEQUENCE</scope>
    <source>
        <strain evidence="7">CBS 10118</strain>
    </source>
</reference>
<dbReference type="GO" id="GO:0012505">
    <property type="term" value="C:endomembrane system"/>
    <property type="evidence" value="ECO:0007669"/>
    <property type="project" value="TreeGrafter"/>
</dbReference>
<dbReference type="OrthoDB" id="189226at2759"/>
<dbReference type="SMART" id="SM00563">
    <property type="entry name" value="PlsC"/>
    <property type="match status" value="1"/>
</dbReference>
<keyword evidence="4" id="KW-0812">Transmembrane</keyword>
<evidence type="ECO:0000256" key="3">
    <source>
        <dbReference type="ARBA" id="ARBA00023315"/>
    </source>
</evidence>
<comment type="similarity">
    <text evidence="1">Belongs to the 1-acyl-sn-glycerol-3-phosphate acyltransferase family.</text>
</comment>
<keyword evidence="8" id="KW-1185">Reference proteome</keyword>
<evidence type="ECO:0000256" key="4">
    <source>
        <dbReference type="SAM" id="Phobius"/>
    </source>
</evidence>
<evidence type="ECO:0000313" key="6">
    <source>
        <dbReference type="EMBL" id="OCF28532.1"/>
    </source>
</evidence>
<keyword evidence="3" id="KW-0012">Acyltransferase</keyword>
<dbReference type="VEuPathDB" id="FungiDB:I302_00019"/>
<dbReference type="SUPFAM" id="SSF69593">
    <property type="entry name" value="Glycerol-3-phosphate (1)-acyltransferase"/>
    <property type="match status" value="1"/>
</dbReference>
<dbReference type="InterPro" id="IPR032098">
    <property type="entry name" value="Acyltransf_C"/>
</dbReference>
<dbReference type="RefSeq" id="XP_019049602.1">
    <property type="nucleotide sequence ID" value="XM_019186724.1"/>
</dbReference>
<proteinExistence type="inferred from homology"/>
<dbReference type="STRING" id="1296100.A0A1B9GBY5"/>
<dbReference type="PANTHER" id="PTHR10983:SF24">
    <property type="entry name" value="1-ACYLGLYCEROL-3-PHOSPHATE O-ACYLTRANSFERASE 3, ISOFORM E-RELATED"/>
    <property type="match status" value="1"/>
</dbReference>
<dbReference type="EMBL" id="CP144541">
    <property type="protein sequence ID" value="WVW79368.1"/>
    <property type="molecule type" value="Genomic_DNA"/>
</dbReference>
<dbReference type="GeneID" id="30204418"/>
<sequence length="330" mass="38397">MILALRLIRHTIALIFLISIANVCLLFGVVIRLFSEDGSWELACWTGNWFWTYMQNHWENNLHAKDAVEVSGDEIPEGESAFVISNHLGYSDYYLFQYLSSRAGMMGNSRYFVKKEILRIPFFGLAFWSMGMILVSRNWTNDQRLIEQAFQRIKTNEHPCWIVLCPEGTRRTNTKLLKSQAFAREKGKQELKHVLFPRTKGFLSTVQALRDSHIKYIYDLTLLYRSPGSEKNKWKVPSLAEQLNCKDLSRKGYKYKVHVKRIPISELPEDEDSLKVWCEILWKAKDDLLDSWMNNEYEGIRDVKIGIKGGKKLKGINGFDHHIGNGHLTF</sequence>
<dbReference type="Pfam" id="PF01553">
    <property type="entry name" value="Acyltransferase"/>
    <property type="match status" value="1"/>
</dbReference>
<feature type="transmembrane region" description="Helical" evidence="4">
    <location>
        <begin position="12"/>
        <end position="34"/>
    </location>
</feature>
<dbReference type="KEGG" id="kbi:30204418"/>
<accession>A0A1B9GBY5</accession>
<gene>
    <name evidence="6" type="ORF">I302_00019</name>
    <name evidence="7" type="ORF">I302_101336</name>
</gene>
<dbReference type="Proteomes" id="UP000092730">
    <property type="component" value="Chromosome 1"/>
</dbReference>
<keyword evidence="2" id="KW-0808">Transferase</keyword>
<dbReference type="AlphaFoldDB" id="A0A1B9GBY5"/>
<protein>
    <recommendedName>
        <fullName evidence="5">Phospholipid/glycerol acyltransferase domain-containing protein</fullName>
    </recommendedName>
</protein>
<evidence type="ECO:0000256" key="1">
    <source>
        <dbReference type="ARBA" id="ARBA00008655"/>
    </source>
</evidence>
<evidence type="ECO:0000313" key="8">
    <source>
        <dbReference type="Proteomes" id="UP000092730"/>
    </source>
</evidence>
<feature type="transmembrane region" description="Helical" evidence="4">
    <location>
        <begin position="117"/>
        <end position="135"/>
    </location>
</feature>
<keyword evidence="4" id="KW-0472">Membrane</keyword>
<name>A0A1B9GBY5_9TREE</name>
<reference evidence="6" key="3">
    <citation type="submission" date="2014-01" db="EMBL/GenBank/DDBJ databases">
        <title>Evolution of pathogenesis and genome organization in the Tremellales.</title>
        <authorList>
            <person name="Cuomo C."/>
            <person name="Litvintseva A."/>
            <person name="Heitman J."/>
            <person name="Chen Y."/>
            <person name="Sun S."/>
            <person name="Springer D."/>
            <person name="Dromer F."/>
            <person name="Young S."/>
            <person name="Zeng Q."/>
            <person name="Chapman S."/>
            <person name="Gujja S."/>
            <person name="Saif S."/>
            <person name="Birren B."/>
        </authorList>
    </citation>
    <scope>NUCLEOTIDE SEQUENCE</scope>
    <source>
        <strain evidence="6">CBS 10118</strain>
    </source>
</reference>
<dbReference type="Pfam" id="PF16076">
    <property type="entry name" value="Acyltransf_C"/>
    <property type="match status" value="1"/>
</dbReference>
<evidence type="ECO:0000259" key="5">
    <source>
        <dbReference type="SMART" id="SM00563"/>
    </source>
</evidence>
<feature type="domain" description="Phospholipid/glycerol acyltransferase" evidence="5">
    <location>
        <begin position="81"/>
        <end position="203"/>
    </location>
</feature>
<dbReference type="PANTHER" id="PTHR10983">
    <property type="entry name" value="1-ACYLGLYCEROL-3-PHOSPHATE ACYLTRANSFERASE-RELATED"/>
    <property type="match status" value="1"/>
</dbReference>
<dbReference type="EMBL" id="KI894018">
    <property type="protein sequence ID" value="OCF28532.1"/>
    <property type="molecule type" value="Genomic_DNA"/>
</dbReference>
<keyword evidence="4" id="KW-1133">Transmembrane helix</keyword>
<dbReference type="GO" id="GO:0003841">
    <property type="term" value="F:1-acylglycerol-3-phosphate O-acyltransferase activity"/>
    <property type="evidence" value="ECO:0007669"/>
    <property type="project" value="TreeGrafter"/>
</dbReference>
<dbReference type="CDD" id="cd07990">
    <property type="entry name" value="LPLAT_LCLAT1-like"/>
    <property type="match status" value="1"/>
</dbReference>
<reference evidence="6" key="1">
    <citation type="submission" date="2013-07" db="EMBL/GenBank/DDBJ databases">
        <title>The Genome Sequence of Cryptococcus bestiolae CBS10118.</title>
        <authorList>
            <consortium name="The Broad Institute Genome Sequencing Platform"/>
            <person name="Cuomo C."/>
            <person name="Litvintseva A."/>
            <person name="Chen Y."/>
            <person name="Heitman J."/>
            <person name="Sun S."/>
            <person name="Springer D."/>
            <person name="Dromer F."/>
            <person name="Young S.K."/>
            <person name="Zeng Q."/>
            <person name="Gargeya S."/>
            <person name="Fitzgerald M."/>
            <person name="Abouelleil A."/>
            <person name="Alvarado L."/>
            <person name="Berlin A.M."/>
            <person name="Chapman S.B."/>
            <person name="Dewar J."/>
            <person name="Goldberg J."/>
            <person name="Griggs A."/>
            <person name="Gujja S."/>
            <person name="Hansen M."/>
            <person name="Howarth C."/>
            <person name="Imamovic A."/>
            <person name="Larimer J."/>
            <person name="McCowan C."/>
            <person name="Murphy C."/>
            <person name="Pearson M."/>
            <person name="Priest M."/>
            <person name="Roberts A."/>
            <person name="Saif S."/>
            <person name="Shea T."/>
            <person name="Sykes S."/>
            <person name="Wortman J."/>
            <person name="Nusbaum C."/>
            <person name="Birren B."/>
        </authorList>
    </citation>
    <scope>NUCLEOTIDE SEQUENCE [LARGE SCALE GENOMIC DNA]</scope>
    <source>
        <strain evidence="6">CBS 10118</strain>
    </source>
</reference>